<dbReference type="OrthoDB" id="932587at2"/>
<dbReference type="InterPro" id="IPR025587">
    <property type="entry name" value="DUF4351"/>
</dbReference>
<proteinExistence type="predicted"/>
<dbReference type="PANTHER" id="PTHR35586:SF1">
    <property type="entry name" value="SLL1691 PROTEIN"/>
    <property type="match status" value="1"/>
</dbReference>
<accession>W9GZD4</accession>
<dbReference type="PANTHER" id="PTHR35586">
    <property type="entry name" value="SLL1691 PROTEIN"/>
    <property type="match status" value="1"/>
</dbReference>
<sequence length="219" mass="24389">MGRLRPLPPILPLIVYHSEAEWRIPLDFAASYGLADETLRPYLLDFPYSLVDLGRIDDGRLSREEVLRIGLLILKHGSRDGDPREILLKLGRIAAGLGFGDLVAMVRYIMVEGDETDVAMVRDMLREVTPNQETKVMGAALDAYKAEWKAEGIEIGVTKGQAKGKADILTRQLRRRFGSIPESASRKVVTASDDQLNTWAENILDAATLEDVFAEPRTN</sequence>
<name>W9GZD4_9PROT</name>
<dbReference type="Pfam" id="PF04754">
    <property type="entry name" value="Transposase_31"/>
    <property type="match status" value="1"/>
</dbReference>
<dbReference type="EMBL" id="AVFL01000013">
    <property type="protein sequence ID" value="EWY39290.1"/>
    <property type="molecule type" value="Genomic_DNA"/>
</dbReference>
<evidence type="ECO:0000259" key="2">
    <source>
        <dbReference type="Pfam" id="PF14261"/>
    </source>
</evidence>
<comment type="caution">
    <text evidence="3">The sequence shown here is derived from an EMBL/GenBank/DDBJ whole genome shotgun (WGS) entry which is preliminary data.</text>
</comment>
<evidence type="ECO:0008006" key="5">
    <source>
        <dbReference type="Google" id="ProtNLM"/>
    </source>
</evidence>
<dbReference type="InterPro" id="IPR006842">
    <property type="entry name" value="Transposase_31"/>
</dbReference>
<reference evidence="3 4" key="1">
    <citation type="submission" date="2013-08" db="EMBL/GenBank/DDBJ databases">
        <title>The genome sequence of Skermanella stibiiresistens.</title>
        <authorList>
            <person name="Zhu W."/>
            <person name="Wang G."/>
        </authorList>
    </citation>
    <scope>NUCLEOTIDE SEQUENCE [LARGE SCALE GENOMIC DNA]</scope>
    <source>
        <strain evidence="3 4">SB22</strain>
    </source>
</reference>
<keyword evidence="4" id="KW-1185">Reference proteome</keyword>
<feature type="domain" description="Transposase (putative) YhgA-like" evidence="1">
    <location>
        <begin position="7"/>
        <end position="90"/>
    </location>
</feature>
<organism evidence="3 4">
    <name type="scientific">Skermanella stibiiresistens SB22</name>
    <dbReference type="NCBI Taxonomy" id="1385369"/>
    <lineage>
        <taxon>Bacteria</taxon>
        <taxon>Pseudomonadati</taxon>
        <taxon>Pseudomonadota</taxon>
        <taxon>Alphaproteobacteria</taxon>
        <taxon>Rhodospirillales</taxon>
        <taxon>Azospirillaceae</taxon>
        <taxon>Skermanella</taxon>
    </lineage>
</organism>
<evidence type="ECO:0000313" key="4">
    <source>
        <dbReference type="Proteomes" id="UP000019486"/>
    </source>
</evidence>
<feature type="domain" description="DUF4351" evidence="2">
    <location>
        <begin position="159"/>
        <end position="212"/>
    </location>
</feature>
<dbReference type="STRING" id="1385369.N825_07730"/>
<dbReference type="Proteomes" id="UP000019486">
    <property type="component" value="Unassembled WGS sequence"/>
</dbReference>
<gene>
    <name evidence="3" type="ORF">N825_07730</name>
</gene>
<evidence type="ECO:0000313" key="3">
    <source>
        <dbReference type="EMBL" id="EWY39290.1"/>
    </source>
</evidence>
<dbReference type="Pfam" id="PF14261">
    <property type="entry name" value="DUF4351"/>
    <property type="match status" value="1"/>
</dbReference>
<protein>
    <recommendedName>
        <fullName evidence="5">Transposase (putative) YhgA-like domain-containing protein</fullName>
    </recommendedName>
</protein>
<dbReference type="AlphaFoldDB" id="W9GZD4"/>
<evidence type="ECO:0000259" key="1">
    <source>
        <dbReference type="Pfam" id="PF04754"/>
    </source>
</evidence>